<dbReference type="RefSeq" id="WP_206569015.1">
    <property type="nucleotide sequence ID" value="NZ_JAFKCW010000002.1"/>
</dbReference>
<dbReference type="InterPro" id="IPR012910">
    <property type="entry name" value="Plug_dom"/>
</dbReference>
<evidence type="ECO:0000256" key="6">
    <source>
        <dbReference type="ARBA" id="ARBA00023237"/>
    </source>
</evidence>
<evidence type="ECO:0000313" key="10">
    <source>
        <dbReference type="EMBL" id="MBN7801035.1"/>
    </source>
</evidence>
<evidence type="ECO:0000256" key="4">
    <source>
        <dbReference type="ARBA" id="ARBA00022692"/>
    </source>
</evidence>
<keyword evidence="5 7" id="KW-0472">Membrane</keyword>
<evidence type="ECO:0000256" key="1">
    <source>
        <dbReference type="ARBA" id="ARBA00004571"/>
    </source>
</evidence>
<dbReference type="InterPro" id="IPR023996">
    <property type="entry name" value="TonB-dep_OMP_SusC/RagA"/>
</dbReference>
<reference evidence="10 11" key="1">
    <citation type="submission" date="2021-03" db="EMBL/GenBank/DDBJ databases">
        <title>novel species isolated from a fishpond in China.</title>
        <authorList>
            <person name="Lu H."/>
            <person name="Cai Z."/>
        </authorList>
    </citation>
    <scope>NUCLEOTIDE SEQUENCE [LARGE SCALE GENOMIC DNA]</scope>
    <source>
        <strain evidence="10 11">JCM 31546</strain>
    </source>
</reference>
<feature type="chain" id="PRO_5045442782" evidence="8">
    <location>
        <begin position="22"/>
        <end position="1014"/>
    </location>
</feature>
<evidence type="ECO:0000259" key="9">
    <source>
        <dbReference type="Pfam" id="PF07715"/>
    </source>
</evidence>
<proteinExistence type="inferred from homology"/>
<evidence type="ECO:0000256" key="5">
    <source>
        <dbReference type="ARBA" id="ARBA00023136"/>
    </source>
</evidence>
<gene>
    <name evidence="10" type="ORF">J0A67_09190</name>
</gene>
<dbReference type="InterPro" id="IPR008969">
    <property type="entry name" value="CarboxyPept-like_regulatory"/>
</dbReference>
<keyword evidence="2 7" id="KW-0813">Transport</keyword>
<dbReference type="Pfam" id="PF07715">
    <property type="entry name" value="Plug"/>
    <property type="match status" value="1"/>
</dbReference>
<keyword evidence="11" id="KW-1185">Reference proteome</keyword>
<dbReference type="EMBL" id="JAFKCW010000002">
    <property type="protein sequence ID" value="MBN7801035.1"/>
    <property type="molecule type" value="Genomic_DNA"/>
</dbReference>
<evidence type="ECO:0000256" key="7">
    <source>
        <dbReference type="PROSITE-ProRule" id="PRU01360"/>
    </source>
</evidence>
<keyword evidence="6 7" id="KW-0998">Cell outer membrane</keyword>
<comment type="caution">
    <text evidence="10">The sequence shown here is derived from an EMBL/GenBank/DDBJ whole genome shotgun (WGS) entry which is preliminary data.</text>
</comment>
<dbReference type="Proteomes" id="UP000664698">
    <property type="component" value="Unassembled WGS sequence"/>
</dbReference>
<dbReference type="Pfam" id="PF13715">
    <property type="entry name" value="CarbopepD_reg_2"/>
    <property type="match status" value="1"/>
</dbReference>
<evidence type="ECO:0000256" key="3">
    <source>
        <dbReference type="ARBA" id="ARBA00022452"/>
    </source>
</evidence>
<keyword evidence="3 7" id="KW-1134">Transmembrane beta strand</keyword>
<dbReference type="NCBIfam" id="TIGR04056">
    <property type="entry name" value="OMP_RagA_SusC"/>
    <property type="match status" value="1"/>
</dbReference>
<comment type="subcellular location">
    <subcellularLocation>
        <location evidence="1 7">Cell outer membrane</location>
        <topology evidence="1 7">Multi-pass membrane protein</topology>
    </subcellularLocation>
</comment>
<feature type="domain" description="TonB-dependent receptor plug" evidence="9">
    <location>
        <begin position="116"/>
        <end position="237"/>
    </location>
</feature>
<dbReference type="Gene3D" id="2.40.170.20">
    <property type="entry name" value="TonB-dependent receptor, beta-barrel domain"/>
    <property type="match status" value="1"/>
</dbReference>
<dbReference type="InterPro" id="IPR039426">
    <property type="entry name" value="TonB-dep_rcpt-like"/>
</dbReference>
<dbReference type="InterPro" id="IPR023997">
    <property type="entry name" value="TonB-dep_OMP_SusC/RagA_CS"/>
</dbReference>
<evidence type="ECO:0000313" key="11">
    <source>
        <dbReference type="Proteomes" id="UP000664698"/>
    </source>
</evidence>
<protein>
    <submittedName>
        <fullName evidence="10">TonB-dependent receptor</fullName>
    </submittedName>
</protein>
<accession>A0ABS3BPP4</accession>
<dbReference type="PROSITE" id="PS52016">
    <property type="entry name" value="TONB_DEPENDENT_REC_3"/>
    <property type="match status" value="1"/>
</dbReference>
<dbReference type="Gene3D" id="2.170.130.10">
    <property type="entry name" value="TonB-dependent receptor, plug domain"/>
    <property type="match status" value="1"/>
</dbReference>
<keyword evidence="4 7" id="KW-0812">Transmembrane</keyword>
<keyword evidence="10" id="KW-0675">Receptor</keyword>
<keyword evidence="8" id="KW-0732">Signal</keyword>
<organism evidence="10 11">
    <name type="scientific">Algoriphagus aestuariicola</name>
    <dbReference type="NCBI Taxonomy" id="1852016"/>
    <lineage>
        <taxon>Bacteria</taxon>
        <taxon>Pseudomonadati</taxon>
        <taxon>Bacteroidota</taxon>
        <taxon>Cytophagia</taxon>
        <taxon>Cytophagales</taxon>
        <taxon>Cyclobacteriaceae</taxon>
        <taxon>Algoriphagus</taxon>
    </lineage>
</organism>
<comment type="similarity">
    <text evidence="7">Belongs to the TonB-dependent receptor family.</text>
</comment>
<feature type="signal peptide" evidence="8">
    <location>
        <begin position="1"/>
        <end position="21"/>
    </location>
</feature>
<dbReference type="InterPro" id="IPR036942">
    <property type="entry name" value="Beta-barrel_TonB_sf"/>
</dbReference>
<dbReference type="SUPFAM" id="SSF49464">
    <property type="entry name" value="Carboxypeptidase regulatory domain-like"/>
    <property type="match status" value="1"/>
</dbReference>
<dbReference type="NCBIfam" id="TIGR04057">
    <property type="entry name" value="SusC_RagA_signa"/>
    <property type="match status" value="1"/>
</dbReference>
<sequence length="1014" mass="111572">MKLTLLTVLLGWILLSGEIQAQDKSVTGTVISGEDNLPMPGVNVFLKSDPNKGTITDVDGNFSIEGNPEDILVFSFVGFLSQEVLIGNNTSIKVVLEVDETTLGEILVVGYGTTNKRDLTGSVGSVKGEEIARLPMASLDNALQGRAAGVFVASPSGTPGAGITMQIRGNTSLSASSEPLYVIDGIPIISEDLSGLFSGGQSTNSLADINPGDIESIEILKDASATAIYGSRGANGVVLITTKRGKTGEAKIEINGLYGVQSITNEIEMHSSREYLELMNDAIRQDIRAGESYGYDNITDVWGMDPADPDLQNTHWYDAIFRNAPIQSYDISASGGTENTQYYTSLAYFNQEGVQLGTGFERISGRVNLDTQVKSWLKVGTNLNLNRTIQDRTINDNSLYGVVINTIAGDPMMPVYEEDGSYADPFSYFGWWMLDNPVLIANEYYRFTRTVRSLGTVYGDATLSEGLTLRGSMSIDYTNLDDESYTPIISRESQNSDYNGQGTYGSTQDFTWLAESYLTYTRDFEQRHSLTAVVGLSYQESNRKFADITAQGYPNDQFTNLAVASRVTAGSTNGTNWGLASYFARVNYSYLYKYLFTFTGRADGSSRFGENFRFGFFPSGSFAWRMGDEEFMQSQDLISDLKLRVSYGITGNQDGIGDFASRGLFGVAAYRQTPGLVPTQLSNSNLSWETTAQFDFGVDMGFWGDRIMLSADYFIKTTDDLLLNRLIPGIAGFTTVTENIGKIENRGFELTLGGVVLDGPLGWNSSFNISQVRNKVLELEVDDQIVNDSHILSEGHPIGTFYLIDHEGVDPQTGNMKWVDVNDDGAINSADRRIVGNAQPDFFGGWNNNLSYKGFDLGLFFQFVVGNKIFNHSRASYENLGWSRIGTGFPLPDGNNHKLVDERWMEPGDQAEIPRASLSSVNWREFSTRWLEDGSFLRLKTVTLGYNFSPEMVEKIGLSKFRVYIQGQNLLTFTGYTGLDPEVNQDSRNPQAAGADFGTYPQTKSFSIGFNIGL</sequence>
<evidence type="ECO:0000256" key="8">
    <source>
        <dbReference type="SAM" id="SignalP"/>
    </source>
</evidence>
<dbReference type="InterPro" id="IPR037066">
    <property type="entry name" value="Plug_dom_sf"/>
</dbReference>
<name>A0ABS3BPP4_9BACT</name>
<dbReference type="SUPFAM" id="SSF56935">
    <property type="entry name" value="Porins"/>
    <property type="match status" value="1"/>
</dbReference>
<evidence type="ECO:0000256" key="2">
    <source>
        <dbReference type="ARBA" id="ARBA00022448"/>
    </source>
</evidence>